<protein>
    <submittedName>
        <fullName evidence="1">Uncharacterized protein</fullName>
    </submittedName>
</protein>
<name>A0A1B1ND28_9MICO</name>
<evidence type="ECO:0000313" key="1">
    <source>
        <dbReference type="EMBL" id="ANS79326.1"/>
    </source>
</evidence>
<proteinExistence type="predicted"/>
<dbReference type="EMBL" id="CP014989">
    <property type="protein sequence ID" value="ANS79326.1"/>
    <property type="molecule type" value="Genomic_DNA"/>
</dbReference>
<gene>
    <name evidence="1" type="ORF">SGUI_1930</name>
</gene>
<dbReference type="Proteomes" id="UP000092482">
    <property type="component" value="Chromosome"/>
</dbReference>
<dbReference type="KEGG" id="serj:SGUI_1930"/>
<sequence length="38" mass="4130">MQPATGTTPWIMPETMNAATVPDFPEVFSGRLYVQGMG</sequence>
<dbReference type="AlphaFoldDB" id="A0A1B1ND28"/>
<organism evidence="1 2">
    <name type="scientific">Serinicoccus hydrothermalis</name>
    <dbReference type="NCBI Taxonomy" id="1758689"/>
    <lineage>
        <taxon>Bacteria</taxon>
        <taxon>Bacillati</taxon>
        <taxon>Actinomycetota</taxon>
        <taxon>Actinomycetes</taxon>
        <taxon>Micrococcales</taxon>
        <taxon>Ornithinimicrobiaceae</taxon>
        <taxon>Serinicoccus</taxon>
    </lineage>
</organism>
<evidence type="ECO:0000313" key="2">
    <source>
        <dbReference type="Proteomes" id="UP000092482"/>
    </source>
</evidence>
<keyword evidence="2" id="KW-1185">Reference proteome</keyword>
<reference evidence="1 2" key="1">
    <citation type="submission" date="2016-03" db="EMBL/GenBank/DDBJ databases">
        <title>Shallow-sea hydrothermal system.</title>
        <authorList>
            <person name="Tang K."/>
        </authorList>
    </citation>
    <scope>NUCLEOTIDE SEQUENCE [LARGE SCALE GENOMIC DNA]</scope>
    <source>
        <strain evidence="1 2">JLT9</strain>
    </source>
</reference>
<accession>A0A1B1ND28</accession>